<dbReference type="AlphaFoldDB" id="A0A2Z3HTP7"/>
<dbReference type="EMBL" id="CP029479">
    <property type="protein sequence ID" value="AWM76700.1"/>
    <property type="molecule type" value="Genomic_DNA"/>
</dbReference>
<evidence type="ECO:0000259" key="1">
    <source>
        <dbReference type="Pfam" id="PF02036"/>
    </source>
</evidence>
<feature type="domain" description="SCP2" evidence="1">
    <location>
        <begin position="25"/>
        <end position="93"/>
    </location>
</feature>
<dbReference type="InterPro" id="IPR003033">
    <property type="entry name" value="SCP2_sterol-bd_dom"/>
</dbReference>
<dbReference type="InterPro" id="IPR036527">
    <property type="entry name" value="SCP2_sterol-bd_dom_sf"/>
</dbReference>
<organism evidence="2 3">
    <name type="scientific">Phenylobacterium parvum</name>
    <dbReference type="NCBI Taxonomy" id="2201350"/>
    <lineage>
        <taxon>Bacteria</taxon>
        <taxon>Pseudomonadati</taxon>
        <taxon>Pseudomonadota</taxon>
        <taxon>Alphaproteobacteria</taxon>
        <taxon>Caulobacterales</taxon>
        <taxon>Caulobacteraceae</taxon>
        <taxon>Phenylobacterium</taxon>
    </lineage>
</organism>
<reference evidence="3" key="1">
    <citation type="submission" date="2018-05" db="EMBL/GenBank/DDBJ databases">
        <title>Genome sequencing of Phenylobacterium sp. HYN0004.</title>
        <authorList>
            <person name="Yi H."/>
            <person name="Baek C."/>
        </authorList>
    </citation>
    <scope>NUCLEOTIDE SEQUENCE [LARGE SCALE GENOMIC DNA]</scope>
    <source>
        <strain evidence="3">HYN0004</strain>
    </source>
</reference>
<dbReference type="Pfam" id="PF02036">
    <property type="entry name" value="SCP2"/>
    <property type="match status" value="1"/>
</dbReference>
<dbReference type="OrthoDB" id="9809312at2"/>
<dbReference type="KEGG" id="phb:HYN04_02335"/>
<dbReference type="Proteomes" id="UP000247763">
    <property type="component" value="Chromosome"/>
</dbReference>
<evidence type="ECO:0000313" key="3">
    <source>
        <dbReference type="Proteomes" id="UP000247763"/>
    </source>
</evidence>
<dbReference type="SUPFAM" id="SSF55718">
    <property type="entry name" value="SCP-like"/>
    <property type="match status" value="1"/>
</dbReference>
<proteinExistence type="predicted"/>
<name>A0A2Z3HTP7_9CAUL</name>
<evidence type="ECO:0000313" key="2">
    <source>
        <dbReference type="EMBL" id="AWM76700.1"/>
    </source>
</evidence>
<protein>
    <submittedName>
        <fullName evidence="2">Sterol-binding protein</fullName>
    </submittedName>
</protein>
<sequence length="106" mass="11097">MDGLTELTDKVRAHFSAGGASLDHSIRLDLRGEGVIRVEGATVSNAPDPADLVISVSRKDLEALAQGKLNPMTAAITGRLKVSDMGLAMSLMPQVKALLEARTGEA</sequence>
<gene>
    <name evidence="2" type="ORF">HYN04_02335</name>
</gene>
<keyword evidence="3" id="KW-1185">Reference proteome</keyword>
<dbReference type="Gene3D" id="3.30.1050.10">
    <property type="entry name" value="SCP2 sterol-binding domain"/>
    <property type="match status" value="1"/>
</dbReference>
<dbReference type="RefSeq" id="WP_110449269.1">
    <property type="nucleotide sequence ID" value="NZ_CP029479.1"/>
</dbReference>
<accession>A0A2Z3HTP7</accession>